<sequence>MTESVISLLSYNEDRENRQQIFDCPCCHDRLISLDFPWESGHYFLKFHRVGAEGDISRGRRPHRSAAPLPEENRNGRRKFEQDLKETVCSETASPFSNCWVLKCASMPVGCCWRFW</sequence>
<accession>Q2LXM0</accession>
<gene>
    <name evidence="2" type="ORF">SYN_00322</name>
</gene>
<evidence type="ECO:0000256" key="1">
    <source>
        <dbReference type="SAM" id="MobiDB-lite"/>
    </source>
</evidence>
<protein>
    <submittedName>
        <fullName evidence="2">Hypothetical cytosolic protein</fullName>
    </submittedName>
</protein>
<dbReference type="KEGG" id="sat:SYN_00322"/>
<proteinExistence type="predicted"/>
<dbReference type="STRING" id="56780.SYN_00322"/>
<dbReference type="InParanoid" id="Q2LXM0"/>
<dbReference type="HOGENOM" id="CLU_2095643_0_0_7"/>
<keyword evidence="3" id="KW-1185">Reference proteome</keyword>
<evidence type="ECO:0000313" key="3">
    <source>
        <dbReference type="Proteomes" id="UP000001933"/>
    </source>
</evidence>
<feature type="region of interest" description="Disordered" evidence="1">
    <location>
        <begin position="55"/>
        <end position="78"/>
    </location>
</feature>
<organism evidence="2 3">
    <name type="scientific">Syntrophus aciditrophicus (strain SB)</name>
    <dbReference type="NCBI Taxonomy" id="56780"/>
    <lineage>
        <taxon>Bacteria</taxon>
        <taxon>Pseudomonadati</taxon>
        <taxon>Thermodesulfobacteriota</taxon>
        <taxon>Syntrophia</taxon>
        <taxon>Syntrophales</taxon>
        <taxon>Syntrophaceae</taxon>
        <taxon>Syntrophus</taxon>
    </lineage>
</organism>
<name>Q2LXM0_SYNAS</name>
<dbReference type="AlphaFoldDB" id="Q2LXM0"/>
<reference evidence="2 3" key="1">
    <citation type="journal article" date="2007" name="Proc. Natl. Acad. Sci. U.S.A.">
        <title>The genome of Syntrophus aciditrophicus: life at the thermodynamic limit of microbial growth.</title>
        <authorList>
            <person name="McInerney M.J."/>
            <person name="Rohlin L."/>
            <person name="Mouttaki H."/>
            <person name="Kim U."/>
            <person name="Krupp R.S."/>
            <person name="Rios-Hernandez L."/>
            <person name="Sieber J."/>
            <person name="Struchtemeyer C.G."/>
            <person name="Bhattacharyya A."/>
            <person name="Campbell J.W."/>
            <person name="Gunsalus R.P."/>
        </authorList>
    </citation>
    <scope>NUCLEOTIDE SEQUENCE [LARGE SCALE GENOMIC DNA]</scope>
    <source>
        <strain evidence="2 3">SB</strain>
    </source>
</reference>
<dbReference type="Proteomes" id="UP000001933">
    <property type="component" value="Chromosome"/>
</dbReference>
<dbReference type="EMBL" id="CP000252">
    <property type="protein sequence ID" value="ABC78830.1"/>
    <property type="molecule type" value="Genomic_DNA"/>
</dbReference>
<evidence type="ECO:0000313" key="2">
    <source>
        <dbReference type="EMBL" id="ABC78830.1"/>
    </source>
</evidence>